<keyword evidence="3" id="KW-0067">ATP-binding</keyword>
<evidence type="ECO:0000313" key="3">
    <source>
        <dbReference type="EMBL" id="MFC5061451.1"/>
    </source>
</evidence>
<keyword evidence="1" id="KW-0723">Serine/threonine-protein kinase</keyword>
<keyword evidence="4" id="KW-1185">Reference proteome</keyword>
<dbReference type="PANTHER" id="PTHR35526">
    <property type="entry name" value="ANTI-SIGMA-F FACTOR RSBW-RELATED"/>
    <property type="match status" value="1"/>
</dbReference>
<keyword evidence="3" id="KW-0547">Nucleotide-binding</keyword>
<dbReference type="GO" id="GO:0005524">
    <property type="term" value="F:ATP binding"/>
    <property type="evidence" value="ECO:0007669"/>
    <property type="project" value="UniProtKB-KW"/>
</dbReference>
<proteinExistence type="predicted"/>
<dbReference type="SUPFAM" id="SSF55874">
    <property type="entry name" value="ATPase domain of HSP90 chaperone/DNA topoisomerase II/histidine kinase"/>
    <property type="match status" value="1"/>
</dbReference>
<dbReference type="Gene3D" id="3.30.565.10">
    <property type="entry name" value="Histidine kinase-like ATPase, C-terminal domain"/>
    <property type="match status" value="1"/>
</dbReference>
<dbReference type="Proteomes" id="UP001595947">
    <property type="component" value="Unassembled WGS sequence"/>
</dbReference>
<name>A0ABV9YLV0_9PSEU</name>
<keyword evidence="1" id="KW-0808">Transferase</keyword>
<dbReference type="PANTHER" id="PTHR35526:SF3">
    <property type="entry name" value="ANTI-SIGMA-F FACTOR RSBW"/>
    <property type="match status" value="1"/>
</dbReference>
<dbReference type="InterPro" id="IPR036890">
    <property type="entry name" value="HATPase_C_sf"/>
</dbReference>
<dbReference type="CDD" id="cd16936">
    <property type="entry name" value="HATPase_RsbW-like"/>
    <property type="match status" value="1"/>
</dbReference>
<comment type="caution">
    <text evidence="3">The sequence shown here is derived from an EMBL/GenBank/DDBJ whole genome shotgun (WGS) entry which is preliminary data.</text>
</comment>
<feature type="domain" description="Histidine kinase/HSP90-like ATPase" evidence="2">
    <location>
        <begin position="25"/>
        <end position="142"/>
    </location>
</feature>
<organism evidence="3 4">
    <name type="scientific">Actinomycetospora atypica</name>
    <dbReference type="NCBI Taxonomy" id="1290095"/>
    <lineage>
        <taxon>Bacteria</taxon>
        <taxon>Bacillati</taxon>
        <taxon>Actinomycetota</taxon>
        <taxon>Actinomycetes</taxon>
        <taxon>Pseudonocardiales</taxon>
        <taxon>Pseudonocardiaceae</taxon>
        <taxon>Actinomycetospora</taxon>
    </lineage>
</organism>
<dbReference type="Pfam" id="PF13581">
    <property type="entry name" value="HATPase_c_2"/>
    <property type="match status" value="1"/>
</dbReference>
<evidence type="ECO:0000256" key="1">
    <source>
        <dbReference type="ARBA" id="ARBA00022527"/>
    </source>
</evidence>
<accession>A0ABV9YLV0</accession>
<evidence type="ECO:0000313" key="4">
    <source>
        <dbReference type="Proteomes" id="UP001595947"/>
    </source>
</evidence>
<sequence length="147" mass="15501">MDVLMRMGPAPRTGSGPVLALSRTVPATSAEASVLRRSFRAWIDGLADADTADDLTLAVYEALANVVDHAYVSAPEAGEMRLWAAVSPPLSGGRDLVVTVTDDGAWRPSTGSGWRGRGLPLMRTITCATVHSNAAGTTVQMRRRVAP</sequence>
<reference evidence="4" key="1">
    <citation type="journal article" date="2019" name="Int. J. Syst. Evol. Microbiol.">
        <title>The Global Catalogue of Microorganisms (GCM) 10K type strain sequencing project: providing services to taxonomists for standard genome sequencing and annotation.</title>
        <authorList>
            <consortium name="The Broad Institute Genomics Platform"/>
            <consortium name="The Broad Institute Genome Sequencing Center for Infectious Disease"/>
            <person name="Wu L."/>
            <person name="Ma J."/>
        </authorList>
    </citation>
    <scope>NUCLEOTIDE SEQUENCE [LARGE SCALE GENOMIC DNA]</scope>
    <source>
        <strain evidence="4">CGMCC 4.7093</strain>
    </source>
</reference>
<keyword evidence="1" id="KW-0418">Kinase</keyword>
<gene>
    <name evidence="3" type="ORF">ACFPBZ_04480</name>
</gene>
<evidence type="ECO:0000259" key="2">
    <source>
        <dbReference type="Pfam" id="PF13581"/>
    </source>
</evidence>
<dbReference type="InterPro" id="IPR050267">
    <property type="entry name" value="Anti-sigma-factor_SerPK"/>
</dbReference>
<dbReference type="InterPro" id="IPR003594">
    <property type="entry name" value="HATPase_dom"/>
</dbReference>
<dbReference type="EMBL" id="JBHSIV010000003">
    <property type="protein sequence ID" value="MFC5061451.1"/>
    <property type="molecule type" value="Genomic_DNA"/>
</dbReference>
<protein>
    <submittedName>
        <fullName evidence="3">ATP-binding protein</fullName>
    </submittedName>
</protein>